<dbReference type="RefSeq" id="XP_053583906.1">
    <property type="nucleotide sequence ID" value="XM_053729134.1"/>
</dbReference>
<comment type="caution">
    <text evidence="2">The sequence shown here is derived from an EMBL/GenBank/DDBJ whole genome shotgun (WGS) entry which is preliminary data.</text>
</comment>
<dbReference type="CTD" id="78775506"/>
<dbReference type="AlphaFoldDB" id="A0A6A5GL33"/>
<gene>
    <name evidence="2" type="ORF">GCK72_012463</name>
</gene>
<dbReference type="KEGG" id="crq:GCK72_012463"/>
<reference evidence="2 3" key="1">
    <citation type="submission" date="2019-12" db="EMBL/GenBank/DDBJ databases">
        <title>Chromosome-level assembly of the Caenorhabditis remanei genome.</title>
        <authorList>
            <person name="Teterina A.A."/>
            <person name="Willis J.H."/>
            <person name="Phillips P.C."/>
        </authorList>
    </citation>
    <scope>NUCLEOTIDE SEQUENCE [LARGE SCALE GENOMIC DNA]</scope>
    <source>
        <strain evidence="2 3">PX506</strain>
        <tissue evidence="2">Whole organism</tissue>
    </source>
</reference>
<feature type="compositionally biased region" description="Basic and acidic residues" evidence="1">
    <location>
        <begin position="72"/>
        <end position="91"/>
    </location>
</feature>
<dbReference type="GeneID" id="78775506"/>
<dbReference type="Proteomes" id="UP000483820">
    <property type="component" value="Chromosome IV"/>
</dbReference>
<accession>A0A6A5GL33</accession>
<feature type="region of interest" description="Disordered" evidence="1">
    <location>
        <begin position="19"/>
        <end position="106"/>
    </location>
</feature>
<evidence type="ECO:0000256" key="1">
    <source>
        <dbReference type="SAM" id="MobiDB-lite"/>
    </source>
</evidence>
<evidence type="ECO:0000313" key="2">
    <source>
        <dbReference type="EMBL" id="KAF1756010.1"/>
    </source>
</evidence>
<organism evidence="2 3">
    <name type="scientific">Caenorhabditis remanei</name>
    <name type="common">Caenorhabditis vulgaris</name>
    <dbReference type="NCBI Taxonomy" id="31234"/>
    <lineage>
        <taxon>Eukaryota</taxon>
        <taxon>Metazoa</taxon>
        <taxon>Ecdysozoa</taxon>
        <taxon>Nematoda</taxon>
        <taxon>Chromadorea</taxon>
        <taxon>Rhabditida</taxon>
        <taxon>Rhabditina</taxon>
        <taxon>Rhabditomorpha</taxon>
        <taxon>Rhabditoidea</taxon>
        <taxon>Rhabditidae</taxon>
        <taxon>Peloderinae</taxon>
        <taxon>Caenorhabditis</taxon>
    </lineage>
</organism>
<protein>
    <submittedName>
        <fullName evidence="2">Uncharacterized protein</fullName>
    </submittedName>
</protein>
<proteinExistence type="predicted"/>
<dbReference type="EMBL" id="WUAV01000004">
    <property type="protein sequence ID" value="KAF1756010.1"/>
    <property type="molecule type" value="Genomic_DNA"/>
</dbReference>
<evidence type="ECO:0000313" key="3">
    <source>
        <dbReference type="Proteomes" id="UP000483820"/>
    </source>
</evidence>
<feature type="compositionally biased region" description="Basic and acidic residues" evidence="1">
    <location>
        <begin position="97"/>
        <end position="106"/>
    </location>
</feature>
<name>A0A6A5GL33_CAERE</name>
<sequence>MADLKKERKRKRLETVLPVSPKPKTVRLSMPTRTMAPIVEEEGTKKEANVTMRRPLRGCSLSIVEESEEVSEDSKNSEMPEIKKMEPEKPKNVAKIEVAKKKSDSK</sequence>